<dbReference type="Pfam" id="PF00722">
    <property type="entry name" value="Glyco_hydro_16"/>
    <property type="match status" value="1"/>
</dbReference>
<dbReference type="Gene3D" id="2.60.120.200">
    <property type="match status" value="1"/>
</dbReference>
<evidence type="ECO:0000256" key="2">
    <source>
        <dbReference type="SAM" id="MobiDB-lite"/>
    </source>
</evidence>
<keyword evidence="5" id="KW-1185">Reference proteome</keyword>
<feature type="compositionally biased region" description="Low complexity" evidence="2">
    <location>
        <begin position="61"/>
        <end position="94"/>
    </location>
</feature>
<organism evidence="4 5">
    <name type="scientific">Pterulicium gracile</name>
    <dbReference type="NCBI Taxonomy" id="1884261"/>
    <lineage>
        <taxon>Eukaryota</taxon>
        <taxon>Fungi</taxon>
        <taxon>Dikarya</taxon>
        <taxon>Basidiomycota</taxon>
        <taxon>Agaricomycotina</taxon>
        <taxon>Agaricomycetes</taxon>
        <taxon>Agaricomycetidae</taxon>
        <taxon>Agaricales</taxon>
        <taxon>Pleurotineae</taxon>
        <taxon>Pterulaceae</taxon>
        <taxon>Pterulicium</taxon>
    </lineage>
</organism>
<feature type="region of interest" description="Disordered" evidence="2">
    <location>
        <begin position="377"/>
        <end position="405"/>
    </location>
</feature>
<feature type="compositionally biased region" description="Low complexity" evidence="2">
    <location>
        <begin position="385"/>
        <end position="397"/>
    </location>
</feature>
<dbReference type="PANTHER" id="PTHR10963">
    <property type="entry name" value="GLYCOSYL HYDROLASE-RELATED"/>
    <property type="match status" value="1"/>
</dbReference>
<name>A0A5C3Q7P1_9AGAR</name>
<protein>
    <submittedName>
        <fullName evidence="4">Concanavalin A-like lectin/glucanase domain-containing protein</fullName>
    </submittedName>
</protein>
<dbReference type="InterPro" id="IPR000757">
    <property type="entry name" value="Beta-glucanase-like"/>
</dbReference>
<gene>
    <name evidence="4" type="ORF">BDV98DRAFT_575038</name>
</gene>
<accession>A0A5C3Q7P1</accession>
<evidence type="ECO:0000259" key="3">
    <source>
        <dbReference type="PROSITE" id="PS51762"/>
    </source>
</evidence>
<dbReference type="GO" id="GO:0030246">
    <property type="term" value="F:carbohydrate binding"/>
    <property type="evidence" value="ECO:0007669"/>
    <property type="project" value="UniProtKB-KW"/>
</dbReference>
<proteinExistence type="inferred from homology"/>
<dbReference type="PANTHER" id="PTHR10963:SF55">
    <property type="entry name" value="GLYCOSIDE HYDROLASE FAMILY 16 PROTEIN"/>
    <property type="match status" value="1"/>
</dbReference>
<comment type="similarity">
    <text evidence="1">Belongs to the glycosyl hydrolase 16 family.</text>
</comment>
<keyword evidence="4" id="KW-0430">Lectin</keyword>
<evidence type="ECO:0000256" key="1">
    <source>
        <dbReference type="ARBA" id="ARBA00006865"/>
    </source>
</evidence>
<dbReference type="OrthoDB" id="4781at2759"/>
<feature type="region of interest" description="Disordered" evidence="2">
    <location>
        <begin position="1"/>
        <end position="125"/>
    </location>
</feature>
<feature type="region of interest" description="Disordered" evidence="2">
    <location>
        <begin position="137"/>
        <end position="160"/>
    </location>
</feature>
<dbReference type="InterPro" id="IPR013320">
    <property type="entry name" value="ConA-like_dom_sf"/>
</dbReference>
<feature type="compositionally biased region" description="Basic and acidic residues" evidence="2">
    <location>
        <begin position="12"/>
        <end position="21"/>
    </location>
</feature>
<dbReference type="AlphaFoldDB" id="A0A5C3Q7P1"/>
<dbReference type="EMBL" id="ML178850">
    <property type="protein sequence ID" value="TFK97187.1"/>
    <property type="molecule type" value="Genomic_DNA"/>
</dbReference>
<dbReference type="GO" id="GO:0005975">
    <property type="term" value="P:carbohydrate metabolic process"/>
    <property type="evidence" value="ECO:0007669"/>
    <property type="project" value="InterPro"/>
</dbReference>
<dbReference type="InterPro" id="IPR050546">
    <property type="entry name" value="Glycosyl_Hydrlase_16"/>
</dbReference>
<feature type="compositionally biased region" description="Low complexity" evidence="2">
    <location>
        <begin position="23"/>
        <end position="53"/>
    </location>
</feature>
<dbReference type="SUPFAM" id="SSF49899">
    <property type="entry name" value="Concanavalin A-like lectins/glucanases"/>
    <property type="match status" value="1"/>
</dbReference>
<dbReference type="PROSITE" id="PS51762">
    <property type="entry name" value="GH16_2"/>
    <property type="match status" value="1"/>
</dbReference>
<evidence type="ECO:0000313" key="5">
    <source>
        <dbReference type="Proteomes" id="UP000305067"/>
    </source>
</evidence>
<feature type="compositionally biased region" description="Polar residues" evidence="2">
    <location>
        <begin position="95"/>
        <end position="114"/>
    </location>
</feature>
<dbReference type="GO" id="GO:0004553">
    <property type="term" value="F:hydrolase activity, hydrolyzing O-glycosyl compounds"/>
    <property type="evidence" value="ECO:0007669"/>
    <property type="project" value="InterPro"/>
</dbReference>
<sequence length="679" mass="73521">MSNPEPATLPHDPFRDGKKFTLDGADASDSSAISAGDLPPSAASMSAATSAAARYPGTDRPSTGTSTSTSVSQSQGTPSYNFSRPRPPFSSHSRTGSANDTTTHGVPGSSNLTPPHTPHSPGFNLGANGYYGSGATSHSSLPRVGSSHSGINPFATPNASRPALRIRESFASPPIRPMTIYGQVGSGATTPGAVPPTPGLAALPAQVTGKSLLEKSTMLDPNQPLSKPWLEKSSKDPLARIAYCLTYFVILLGVAGGAVRCYLDYINVPMLEEQGNLCVVVDEDFSRGDEGGRLFGDNGLFFREVDMSGFGNGEFEMTTDSNNNSFVRDGHLYILPTLSSAALGEGAVLGDQPTVFNITNCSYNITHGASYTTSSDLELDDLDSSDSSPSNSNSNSTTDRETQRGTDVEFDQAAYLRACSAVSNSTIARVINPVQSARLSTRRSASIRYGKVEVRAKVPRGDWMWPAIWMLPRDQKYGGWPLSGEIDIMETRGNGPEYPHQGSNVVSGAIHWGPLVYLNSAWRTNGFWKKRRESYGERFHTYTLEWTEDWMRMYVDTRLHKMFNTKFGGNSGADGFWNRGDYPQVVYDNTGGQVVLQNPWVNGTKSAPFDESFYLILNVAVGSTNGWFPDGAGGKPWLDGSASAMSDFIKNKDKWLPTWPEAEEDRAMVIDSVKMWQLC</sequence>
<dbReference type="Proteomes" id="UP000305067">
    <property type="component" value="Unassembled WGS sequence"/>
</dbReference>
<reference evidence="4 5" key="1">
    <citation type="journal article" date="2019" name="Nat. Ecol. Evol.">
        <title>Megaphylogeny resolves global patterns of mushroom evolution.</title>
        <authorList>
            <person name="Varga T."/>
            <person name="Krizsan K."/>
            <person name="Foldi C."/>
            <person name="Dima B."/>
            <person name="Sanchez-Garcia M."/>
            <person name="Sanchez-Ramirez S."/>
            <person name="Szollosi G.J."/>
            <person name="Szarkandi J.G."/>
            <person name="Papp V."/>
            <person name="Albert L."/>
            <person name="Andreopoulos W."/>
            <person name="Angelini C."/>
            <person name="Antonin V."/>
            <person name="Barry K.W."/>
            <person name="Bougher N.L."/>
            <person name="Buchanan P."/>
            <person name="Buyck B."/>
            <person name="Bense V."/>
            <person name="Catcheside P."/>
            <person name="Chovatia M."/>
            <person name="Cooper J."/>
            <person name="Damon W."/>
            <person name="Desjardin D."/>
            <person name="Finy P."/>
            <person name="Geml J."/>
            <person name="Haridas S."/>
            <person name="Hughes K."/>
            <person name="Justo A."/>
            <person name="Karasinski D."/>
            <person name="Kautmanova I."/>
            <person name="Kiss B."/>
            <person name="Kocsube S."/>
            <person name="Kotiranta H."/>
            <person name="LaButti K.M."/>
            <person name="Lechner B.E."/>
            <person name="Liimatainen K."/>
            <person name="Lipzen A."/>
            <person name="Lukacs Z."/>
            <person name="Mihaltcheva S."/>
            <person name="Morgado L.N."/>
            <person name="Niskanen T."/>
            <person name="Noordeloos M.E."/>
            <person name="Ohm R.A."/>
            <person name="Ortiz-Santana B."/>
            <person name="Ovrebo C."/>
            <person name="Racz N."/>
            <person name="Riley R."/>
            <person name="Savchenko A."/>
            <person name="Shiryaev A."/>
            <person name="Soop K."/>
            <person name="Spirin V."/>
            <person name="Szebenyi C."/>
            <person name="Tomsovsky M."/>
            <person name="Tulloss R.E."/>
            <person name="Uehling J."/>
            <person name="Grigoriev I.V."/>
            <person name="Vagvolgyi C."/>
            <person name="Papp T."/>
            <person name="Martin F.M."/>
            <person name="Miettinen O."/>
            <person name="Hibbett D.S."/>
            <person name="Nagy L.G."/>
        </authorList>
    </citation>
    <scope>NUCLEOTIDE SEQUENCE [LARGE SCALE GENOMIC DNA]</scope>
    <source>
        <strain evidence="4 5">CBS 309.79</strain>
    </source>
</reference>
<dbReference type="STRING" id="1884261.A0A5C3Q7P1"/>
<feature type="domain" description="GH16" evidence="3">
    <location>
        <begin position="320"/>
        <end position="679"/>
    </location>
</feature>
<evidence type="ECO:0000313" key="4">
    <source>
        <dbReference type="EMBL" id="TFK97187.1"/>
    </source>
</evidence>
<feature type="compositionally biased region" description="Polar residues" evidence="2">
    <location>
        <begin position="137"/>
        <end position="159"/>
    </location>
</feature>